<proteinExistence type="predicted"/>
<dbReference type="EMBL" id="KZ270009">
    <property type="protein sequence ID" value="OZC08363.1"/>
    <property type="molecule type" value="Genomic_DNA"/>
</dbReference>
<gene>
    <name evidence="1" type="ORF">X798_04563</name>
</gene>
<dbReference type="AlphaFoldDB" id="A0A238BSU3"/>
<reference evidence="1 2" key="1">
    <citation type="submission" date="2015-12" db="EMBL/GenBank/DDBJ databases">
        <title>Draft genome of the nematode, Onchocerca flexuosa.</title>
        <authorList>
            <person name="Mitreva M."/>
        </authorList>
    </citation>
    <scope>NUCLEOTIDE SEQUENCE [LARGE SCALE GENOMIC DNA]</scope>
    <source>
        <strain evidence="1">Red Deer</strain>
    </source>
</reference>
<keyword evidence="2" id="KW-1185">Reference proteome</keyword>
<dbReference type="Proteomes" id="UP000242913">
    <property type="component" value="Unassembled WGS sequence"/>
</dbReference>
<name>A0A238BSU3_9BILA</name>
<sequence>MSHRLMNNKANCWTVSCFPYFLNCEIGKRLKKTKMTSTIRFNSAVVLEDSYRNQKPLFSNYAQIFAVYDRLMTLFSREIVVTYRVFSSFTSSSFFSSSYVAESTISPIKKVASVTPLQTVAEQQVVQVVAVVVSTCKQLLRILYLLQHLLFIVLNMVCVGEGKGIRCP</sequence>
<organism evidence="1 2">
    <name type="scientific">Onchocerca flexuosa</name>
    <dbReference type="NCBI Taxonomy" id="387005"/>
    <lineage>
        <taxon>Eukaryota</taxon>
        <taxon>Metazoa</taxon>
        <taxon>Ecdysozoa</taxon>
        <taxon>Nematoda</taxon>
        <taxon>Chromadorea</taxon>
        <taxon>Rhabditida</taxon>
        <taxon>Spirurina</taxon>
        <taxon>Spiruromorpha</taxon>
        <taxon>Filarioidea</taxon>
        <taxon>Onchocercidae</taxon>
        <taxon>Onchocerca</taxon>
    </lineage>
</organism>
<evidence type="ECO:0000313" key="1">
    <source>
        <dbReference type="EMBL" id="OZC08363.1"/>
    </source>
</evidence>
<evidence type="ECO:0000313" key="2">
    <source>
        <dbReference type="Proteomes" id="UP000242913"/>
    </source>
</evidence>
<accession>A0A238BSU3</accession>
<protein>
    <submittedName>
        <fullName evidence="1">Uncharacterized protein</fullName>
    </submittedName>
</protein>